<dbReference type="EC" id="2.7.1.49" evidence="2"/>
<proteinExistence type="predicted"/>
<dbReference type="InterPro" id="IPR029056">
    <property type="entry name" value="Ribokinase-like"/>
</dbReference>
<dbReference type="GO" id="GO:0009228">
    <property type="term" value="P:thiamine biosynthetic process"/>
    <property type="evidence" value="ECO:0007669"/>
    <property type="project" value="InterPro"/>
</dbReference>
<name>A0A4U1CGR0_9SPHI</name>
<dbReference type="GO" id="GO:0008902">
    <property type="term" value="F:hydroxymethylpyrimidine kinase activity"/>
    <property type="evidence" value="ECO:0007669"/>
    <property type="project" value="UniProtKB-EC"/>
</dbReference>
<comment type="pathway">
    <text evidence="1">Cofactor biosynthesis; thiamine diphosphate biosynthesis.</text>
</comment>
<dbReference type="PANTHER" id="PTHR20858:SF17">
    <property type="entry name" value="HYDROXYMETHYLPYRIMIDINE_PHOSPHOMETHYLPYRIMIDINE KINASE THI20-RELATED"/>
    <property type="match status" value="1"/>
</dbReference>
<dbReference type="Gene3D" id="3.40.1190.20">
    <property type="match status" value="1"/>
</dbReference>
<dbReference type="RefSeq" id="WP_136836187.1">
    <property type="nucleotide sequence ID" value="NZ_SWBQ01000003.1"/>
</dbReference>
<evidence type="ECO:0000256" key="1">
    <source>
        <dbReference type="ARBA" id="ARBA00004948"/>
    </source>
</evidence>
<dbReference type="Pfam" id="PF08543">
    <property type="entry name" value="Phos_pyr_kin"/>
    <property type="match status" value="1"/>
</dbReference>
<dbReference type="Proteomes" id="UP000307244">
    <property type="component" value="Unassembled WGS sequence"/>
</dbReference>
<evidence type="ECO:0000313" key="4">
    <source>
        <dbReference type="EMBL" id="TKC05925.1"/>
    </source>
</evidence>
<dbReference type="CDD" id="cd01169">
    <property type="entry name" value="HMPP_kinase"/>
    <property type="match status" value="1"/>
</dbReference>
<comment type="caution">
    <text evidence="4">The sequence shown here is derived from an EMBL/GenBank/DDBJ whole genome shotgun (WGS) entry which is preliminary data.</text>
</comment>
<keyword evidence="5" id="KW-1185">Reference proteome</keyword>
<dbReference type="GO" id="GO:0008972">
    <property type="term" value="F:phosphomethylpyrimidine kinase activity"/>
    <property type="evidence" value="ECO:0007669"/>
    <property type="project" value="InterPro"/>
</dbReference>
<dbReference type="EMBL" id="SWBQ01000003">
    <property type="protein sequence ID" value="TKC05925.1"/>
    <property type="molecule type" value="Genomic_DNA"/>
</dbReference>
<gene>
    <name evidence="4" type="ORF">FA047_11320</name>
</gene>
<keyword evidence="4" id="KW-0808">Transferase</keyword>
<evidence type="ECO:0000256" key="2">
    <source>
        <dbReference type="ARBA" id="ARBA00012135"/>
    </source>
</evidence>
<accession>A0A4U1CGR0</accession>
<evidence type="ECO:0000259" key="3">
    <source>
        <dbReference type="Pfam" id="PF08543"/>
    </source>
</evidence>
<protein>
    <recommendedName>
        <fullName evidence="2">hydroxymethylpyrimidine kinase</fullName>
        <ecNumber evidence="2">2.7.1.49</ecNumber>
    </recommendedName>
</protein>
<feature type="domain" description="Pyridoxamine kinase/Phosphomethylpyrimidine kinase" evidence="3">
    <location>
        <begin position="13"/>
        <end position="243"/>
    </location>
</feature>
<reference evidence="4 5" key="1">
    <citation type="submission" date="2019-04" db="EMBL/GenBank/DDBJ databases">
        <title>Pedobacter sp. RP-3-15 sp. nov., isolated from Arctic soil.</title>
        <authorList>
            <person name="Dahal R.H."/>
            <person name="Kim D.-U."/>
        </authorList>
    </citation>
    <scope>NUCLEOTIDE SEQUENCE [LARGE SCALE GENOMIC DNA]</scope>
    <source>
        <strain evidence="4 5">RP-3-15</strain>
    </source>
</reference>
<dbReference type="OrthoDB" id="9810880at2"/>
<organism evidence="4 5">
    <name type="scientific">Pedobacter frigoris</name>
    <dbReference type="NCBI Taxonomy" id="2571272"/>
    <lineage>
        <taxon>Bacteria</taxon>
        <taxon>Pseudomonadati</taxon>
        <taxon>Bacteroidota</taxon>
        <taxon>Sphingobacteriia</taxon>
        <taxon>Sphingobacteriales</taxon>
        <taxon>Sphingobacteriaceae</taxon>
        <taxon>Pedobacter</taxon>
    </lineage>
</organism>
<sequence length="251" mass="27827">MLRPYVISIAGFDPSAGAGVLADIKCFEQHQVYGFGICSSLTIQNDTDFIKNQWISAQQIIAQLAPLLHKFDVTVCKIGLIENVKVLHQVITYLKQHNSNMKIVLDPVLAATGGFEFHDWHNGLTQLIPALKQINLITPNYQEFRKMANVADEDVHNVASNWAKYCPVLLKGGHNVYAPGTDFLFEYSEFHTLNPTAEEVEQKHGSGCILSSSIAANLALGHSLRDACKLAKVYIEQFLNSNSTLLGYHSL</sequence>
<dbReference type="GO" id="GO:0005829">
    <property type="term" value="C:cytosol"/>
    <property type="evidence" value="ECO:0007669"/>
    <property type="project" value="TreeGrafter"/>
</dbReference>
<evidence type="ECO:0000313" key="5">
    <source>
        <dbReference type="Proteomes" id="UP000307244"/>
    </source>
</evidence>
<dbReference type="InterPro" id="IPR013749">
    <property type="entry name" value="PM/HMP-P_kinase-1"/>
</dbReference>
<dbReference type="AlphaFoldDB" id="A0A4U1CGR0"/>
<keyword evidence="4" id="KW-0418">Kinase</keyword>
<dbReference type="PANTHER" id="PTHR20858">
    <property type="entry name" value="PHOSPHOMETHYLPYRIMIDINE KINASE"/>
    <property type="match status" value="1"/>
</dbReference>
<dbReference type="InterPro" id="IPR004399">
    <property type="entry name" value="HMP/HMP-P_kinase_dom"/>
</dbReference>
<dbReference type="SUPFAM" id="SSF53613">
    <property type="entry name" value="Ribokinase-like"/>
    <property type="match status" value="1"/>
</dbReference>